<dbReference type="RefSeq" id="WP_066605289.1">
    <property type="nucleotide sequence ID" value="NZ_FORY01000004.1"/>
</dbReference>
<organism evidence="2 3">
    <name type="scientific">Celeribacter halophilus</name>
    <dbReference type="NCBI Taxonomy" id="576117"/>
    <lineage>
        <taxon>Bacteria</taxon>
        <taxon>Pseudomonadati</taxon>
        <taxon>Pseudomonadota</taxon>
        <taxon>Alphaproteobacteria</taxon>
        <taxon>Rhodobacterales</taxon>
        <taxon>Roseobacteraceae</taxon>
        <taxon>Celeribacter</taxon>
    </lineage>
</organism>
<reference evidence="2 3" key="1">
    <citation type="submission" date="2016-10" db="EMBL/GenBank/DDBJ databases">
        <authorList>
            <person name="de Groot N.N."/>
        </authorList>
    </citation>
    <scope>NUCLEOTIDE SEQUENCE [LARGE SCALE GENOMIC DNA]</scope>
    <source>
        <strain evidence="2 3">CGMCC 1.8891</strain>
    </source>
</reference>
<accession>A0A1I3R6N3</accession>
<evidence type="ECO:0000256" key="1">
    <source>
        <dbReference type="SAM" id="Phobius"/>
    </source>
</evidence>
<keyword evidence="1" id="KW-0812">Transmembrane</keyword>
<keyword evidence="1" id="KW-1133">Transmembrane helix</keyword>
<dbReference type="Proteomes" id="UP000183299">
    <property type="component" value="Unassembled WGS sequence"/>
</dbReference>
<sequence length="75" mass="8267">MFTKIGRIVGFVVVALGLAAFIGSFFFPSDLLSPEFDRQSFNFRQSTLLFTQGSIMVFAGLVLGVLCEISLKLEK</sequence>
<dbReference type="GeneID" id="98666932"/>
<protein>
    <submittedName>
        <fullName evidence="2">Uncharacterized protein</fullName>
    </submittedName>
</protein>
<evidence type="ECO:0000313" key="2">
    <source>
        <dbReference type="EMBL" id="SFJ40906.1"/>
    </source>
</evidence>
<feature type="transmembrane region" description="Helical" evidence="1">
    <location>
        <begin position="47"/>
        <end position="71"/>
    </location>
</feature>
<proteinExistence type="predicted"/>
<gene>
    <name evidence="2" type="ORF">SAMN04488138_104257</name>
</gene>
<keyword evidence="3" id="KW-1185">Reference proteome</keyword>
<feature type="transmembrane region" description="Helical" evidence="1">
    <location>
        <begin position="7"/>
        <end position="27"/>
    </location>
</feature>
<name>A0A1I3R6N3_9RHOB</name>
<dbReference type="AlphaFoldDB" id="A0A1I3R6N3"/>
<evidence type="ECO:0000313" key="3">
    <source>
        <dbReference type="Proteomes" id="UP000183299"/>
    </source>
</evidence>
<keyword evidence="1" id="KW-0472">Membrane</keyword>
<dbReference type="EMBL" id="FORY01000004">
    <property type="protein sequence ID" value="SFJ40906.1"/>
    <property type="molecule type" value="Genomic_DNA"/>
</dbReference>